<sequence length="56" mass="6745">MTAKKLVAKIIRKKGMLYFVDKEGRVWEKELNKGRSKKTLEKMRLAREKKLAEKYF</sequence>
<name>A0A0F8Z925_9ZZZZ</name>
<gene>
    <name evidence="1" type="ORF">LCGC14_2724950</name>
</gene>
<reference evidence="1" key="1">
    <citation type="journal article" date="2015" name="Nature">
        <title>Complex archaea that bridge the gap between prokaryotes and eukaryotes.</title>
        <authorList>
            <person name="Spang A."/>
            <person name="Saw J.H."/>
            <person name="Jorgensen S.L."/>
            <person name="Zaremba-Niedzwiedzka K."/>
            <person name="Martijn J."/>
            <person name="Lind A.E."/>
            <person name="van Eijk R."/>
            <person name="Schleper C."/>
            <person name="Guy L."/>
            <person name="Ettema T.J."/>
        </authorList>
    </citation>
    <scope>NUCLEOTIDE SEQUENCE</scope>
</reference>
<dbReference type="EMBL" id="LAZR01049181">
    <property type="protein sequence ID" value="KKK90253.1"/>
    <property type="molecule type" value="Genomic_DNA"/>
</dbReference>
<protein>
    <submittedName>
        <fullName evidence="1">Uncharacterized protein</fullName>
    </submittedName>
</protein>
<accession>A0A0F8Z925</accession>
<organism evidence="1">
    <name type="scientific">marine sediment metagenome</name>
    <dbReference type="NCBI Taxonomy" id="412755"/>
    <lineage>
        <taxon>unclassified sequences</taxon>
        <taxon>metagenomes</taxon>
        <taxon>ecological metagenomes</taxon>
    </lineage>
</organism>
<comment type="caution">
    <text evidence="1">The sequence shown here is derived from an EMBL/GenBank/DDBJ whole genome shotgun (WGS) entry which is preliminary data.</text>
</comment>
<proteinExistence type="predicted"/>
<evidence type="ECO:0000313" key="1">
    <source>
        <dbReference type="EMBL" id="KKK90253.1"/>
    </source>
</evidence>
<dbReference type="AlphaFoldDB" id="A0A0F8Z925"/>